<sequence length="186" mass="19597">MKTRVSAVLLATLTAAVLAGCEGQSNSEKIVQEAQSSAASAQEHDHKMDGGPAPEGIREASDPAFPVGSEVTLTADHMMGMDGAPATIVGAYDTTVYAVDYEPTDGGEKVTDHKWVVQEELENVGDEPLQVGDTAVLAADHMGGMEGAEATIAEVSHETVYMVDYSAGGMTMKNHKWVTESEIEAR</sequence>
<feature type="chain" id="PRO_5038866666" description="DUF1541 domain-containing protein" evidence="2">
    <location>
        <begin position="20"/>
        <end position="186"/>
    </location>
</feature>
<protein>
    <recommendedName>
        <fullName evidence="3">DUF1541 domain-containing protein</fullName>
    </recommendedName>
</protein>
<dbReference type="Proteomes" id="UP000600171">
    <property type="component" value="Unassembled WGS sequence"/>
</dbReference>
<evidence type="ECO:0000313" key="5">
    <source>
        <dbReference type="Proteomes" id="UP000600171"/>
    </source>
</evidence>
<feature type="domain" description="DUF1541" evidence="3">
    <location>
        <begin position="67"/>
        <end position="118"/>
    </location>
</feature>
<dbReference type="Pfam" id="PF07563">
    <property type="entry name" value="DUF1541"/>
    <property type="match status" value="2"/>
</dbReference>
<organism evidence="4 5">
    <name type="scientific">Rothia aerolata</name>
    <dbReference type="NCBI Taxonomy" id="1812262"/>
    <lineage>
        <taxon>Bacteria</taxon>
        <taxon>Bacillati</taxon>
        <taxon>Actinomycetota</taxon>
        <taxon>Actinomycetes</taxon>
        <taxon>Micrococcales</taxon>
        <taxon>Micrococcaceae</taxon>
        <taxon>Rothia</taxon>
    </lineage>
</organism>
<feature type="domain" description="DUF1541" evidence="3">
    <location>
        <begin position="131"/>
        <end position="180"/>
    </location>
</feature>
<proteinExistence type="predicted"/>
<dbReference type="PROSITE" id="PS51257">
    <property type="entry name" value="PROKAR_LIPOPROTEIN"/>
    <property type="match status" value="1"/>
</dbReference>
<keyword evidence="2" id="KW-0732">Signal</keyword>
<evidence type="ECO:0000256" key="2">
    <source>
        <dbReference type="SAM" id="SignalP"/>
    </source>
</evidence>
<name>A0A917IU26_9MICC</name>
<reference evidence="4 5" key="1">
    <citation type="journal article" date="2014" name="Int. J. Syst. Evol. Microbiol.">
        <title>Complete genome sequence of Corynebacterium casei LMG S-19264T (=DSM 44701T), isolated from a smear-ripened cheese.</title>
        <authorList>
            <consortium name="US DOE Joint Genome Institute (JGI-PGF)"/>
            <person name="Walter F."/>
            <person name="Albersmeier A."/>
            <person name="Kalinowski J."/>
            <person name="Ruckert C."/>
        </authorList>
    </citation>
    <scope>NUCLEOTIDE SEQUENCE [LARGE SCALE GENOMIC DNA]</scope>
    <source>
        <strain evidence="4 5">CCM 8669</strain>
    </source>
</reference>
<evidence type="ECO:0000256" key="1">
    <source>
        <dbReference type="SAM" id="MobiDB-lite"/>
    </source>
</evidence>
<dbReference type="RefSeq" id="WP_188359920.1">
    <property type="nucleotide sequence ID" value="NZ_BMDC01000003.1"/>
</dbReference>
<evidence type="ECO:0000259" key="3">
    <source>
        <dbReference type="Pfam" id="PF07563"/>
    </source>
</evidence>
<dbReference type="AlphaFoldDB" id="A0A917IU26"/>
<evidence type="ECO:0000313" key="4">
    <source>
        <dbReference type="EMBL" id="GGH64403.1"/>
    </source>
</evidence>
<feature type="compositionally biased region" description="Low complexity" evidence="1">
    <location>
        <begin position="32"/>
        <end position="41"/>
    </location>
</feature>
<accession>A0A917IU26</accession>
<comment type="caution">
    <text evidence="4">The sequence shown here is derived from an EMBL/GenBank/DDBJ whole genome shotgun (WGS) entry which is preliminary data.</text>
</comment>
<dbReference type="EMBL" id="BMDC01000003">
    <property type="protein sequence ID" value="GGH64403.1"/>
    <property type="molecule type" value="Genomic_DNA"/>
</dbReference>
<keyword evidence="5" id="KW-1185">Reference proteome</keyword>
<dbReference type="InterPro" id="IPR011438">
    <property type="entry name" value="DUF1541"/>
</dbReference>
<feature type="region of interest" description="Disordered" evidence="1">
    <location>
        <begin position="29"/>
        <end position="56"/>
    </location>
</feature>
<dbReference type="Gene3D" id="2.30.30.1210">
    <property type="entry name" value="Domain of unknown function DUF1541"/>
    <property type="match status" value="1"/>
</dbReference>
<gene>
    <name evidence="4" type="primary">ydhK</name>
    <name evidence="4" type="ORF">GCM10007359_16670</name>
</gene>
<feature type="signal peptide" evidence="2">
    <location>
        <begin position="1"/>
        <end position="19"/>
    </location>
</feature>